<dbReference type="EMBL" id="LNZH02000209">
    <property type="protein sequence ID" value="OCB85406.1"/>
    <property type="molecule type" value="Genomic_DNA"/>
</dbReference>
<sequence>MPSRQPVLGSQAVFSPSADKTRTVHVDPATCHNLSLFKELMREYRKVDDNVTMRLNRTVAQFRDRERTASGSVTSRRPEDEACEYFWKDLVSNWKKRTEIIQYCVDVVDQSIDGKRRAIESEQLSAEDESSLKQASYAEEVKRNQIHNELTVEAITRQRSLDTFKNRCRFFEPPLSDKEARMWWDRALKGR</sequence>
<name>A0A9Q5HSX5_SANBA</name>
<proteinExistence type="inferred from homology"/>
<accession>A0A9Q5HSX5</accession>
<protein>
    <recommendedName>
        <fullName evidence="4">Caffeine-induced death protein 2</fullName>
    </recommendedName>
</protein>
<comment type="caution">
    <text evidence="2">The sequence shown here is derived from an EMBL/GenBank/DDBJ whole genome shotgun (WGS) entry which is preliminary data.</text>
</comment>
<evidence type="ECO:0000313" key="2">
    <source>
        <dbReference type="EMBL" id="OCB85406.1"/>
    </source>
</evidence>
<dbReference type="PANTHER" id="PTHR31905:SF2">
    <property type="entry name" value="PROTEIN MIX23"/>
    <property type="match status" value="1"/>
</dbReference>
<dbReference type="InterPro" id="IPR019171">
    <property type="entry name" value="MIX23"/>
</dbReference>
<evidence type="ECO:0000313" key="3">
    <source>
        <dbReference type="Proteomes" id="UP000757232"/>
    </source>
</evidence>
<dbReference type="OrthoDB" id="5593818at2759"/>
<dbReference type="Pfam" id="PF09774">
    <property type="entry name" value="MIX23"/>
    <property type="match status" value="1"/>
</dbReference>
<organism evidence="2 3">
    <name type="scientific">Sanghuangporus baumii</name>
    <name type="common">Phellinus baumii</name>
    <dbReference type="NCBI Taxonomy" id="108892"/>
    <lineage>
        <taxon>Eukaryota</taxon>
        <taxon>Fungi</taxon>
        <taxon>Dikarya</taxon>
        <taxon>Basidiomycota</taxon>
        <taxon>Agaricomycotina</taxon>
        <taxon>Agaricomycetes</taxon>
        <taxon>Hymenochaetales</taxon>
        <taxon>Hymenochaetaceae</taxon>
        <taxon>Sanghuangporus</taxon>
    </lineage>
</organism>
<dbReference type="GO" id="GO:0005758">
    <property type="term" value="C:mitochondrial intermembrane space"/>
    <property type="evidence" value="ECO:0007669"/>
    <property type="project" value="InterPro"/>
</dbReference>
<dbReference type="PANTHER" id="PTHR31905">
    <property type="entry name" value="COILED-COIL DOMAIN-CONTAINING PROTEIN 58"/>
    <property type="match status" value="1"/>
</dbReference>
<reference evidence="2" key="1">
    <citation type="submission" date="2016-06" db="EMBL/GenBank/DDBJ databases">
        <title>Draft Genome sequence of the fungus Inonotus baumii.</title>
        <authorList>
            <person name="Zhu H."/>
            <person name="Lin W."/>
        </authorList>
    </citation>
    <scope>NUCLEOTIDE SEQUENCE</scope>
    <source>
        <strain evidence="2">821</strain>
    </source>
</reference>
<keyword evidence="3" id="KW-1185">Reference proteome</keyword>
<evidence type="ECO:0000256" key="1">
    <source>
        <dbReference type="ARBA" id="ARBA00024204"/>
    </source>
</evidence>
<evidence type="ECO:0008006" key="4">
    <source>
        <dbReference type="Google" id="ProtNLM"/>
    </source>
</evidence>
<dbReference type="AlphaFoldDB" id="A0A9Q5HSX5"/>
<comment type="similarity">
    <text evidence="1">Belongs to the MIX23 family.</text>
</comment>
<dbReference type="Proteomes" id="UP000757232">
    <property type="component" value="Unassembled WGS sequence"/>
</dbReference>
<gene>
    <name evidence="2" type="ORF">A7U60_g7415</name>
</gene>